<evidence type="ECO:0000313" key="3">
    <source>
        <dbReference type="EMBL" id="MBY8336204.1"/>
    </source>
</evidence>
<dbReference type="InterPro" id="IPR005151">
    <property type="entry name" value="Tail-specific_protease"/>
</dbReference>
<dbReference type="RefSeq" id="WP_222823895.1">
    <property type="nucleotide sequence ID" value="NZ_JAHWXP010000001.1"/>
</dbReference>
<evidence type="ECO:0000256" key="1">
    <source>
        <dbReference type="SAM" id="SignalP"/>
    </source>
</evidence>
<feature type="domain" description="Tail specific protease" evidence="2">
    <location>
        <begin position="266"/>
        <end position="464"/>
    </location>
</feature>
<dbReference type="Gene3D" id="3.90.226.10">
    <property type="entry name" value="2-enoyl-CoA Hydratase, Chain A, domain 1"/>
    <property type="match status" value="1"/>
</dbReference>
<dbReference type="InterPro" id="IPR029045">
    <property type="entry name" value="ClpP/crotonase-like_dom_sf"/>
</dbReference>
<dbReference type="SMART" id="SM00245">
    <property type="entry name" value="TSPc"/>
    <property type="match status" value="1"/>
</dbReference>
<keyword evidence="1" id="KW-0732">Signal</keyword>
<organism evidence="3 4">
    <name type="scientific">Alteriqipengyuania abyssalis</name>
    <dbReference type="NCBI Taxonomy" id="2860200"/>
    <lineage>
        <taxon>Bacteria</taxon>
        <taxon>Pseudomonadati</taxon>
        <taxon>Pseudomonadota</taxon>
        <taxon>Alphaproteobacteria</taxon>
        <taxon>Sphingomonadales</taxon>
        <taxon>Erythrobacteraceae</taxon>
        <taxon>Alteriqipengyuania</taxon>
    </lineage>
</organism>
<dbReference type="Pfam" id="PF03572">
    <property type="entry name" value="Peptidase_S41"/>
    <property type="match status" value="1"/>
</dbReference>
<accession>A0ABS7PAX6</accession>
<dbReference type="SUPFAM" id="SSF52096">
    <property type="entry name" value="ClpP/crotonase"/>
    <property type="match status" value="1"/>
</dbReference>
<dbReference type="Gene3D" id="3.30.750.44">
    <property type="match status" value="1"/>
</dbReference>
<reference evidence="3 4" key="1">
    <citation type="submission" date="2021-07" db="EMBL/GenBank/DDBJ databases">
        <title>Alteriqipengyuania abyssalis NZ-12B nov, sp.nov isolated from deep sea sponge in pacific ocean.</title>
        <authorList>
            <person name="Tareen S."/>
            <person name="Wink J."/>
        </authorList>
    </citation>
    <scope>NUCLEOTIDE SEQUENCE [LARGE SCALE GENOMIC DNA]</scope>
    <source>
        <strain evidence="3 4">NZ-12B</strain>
    </source>
</reference>
<keyword evidence="4" id="KW-1185">Reference proteome</keyword>
<evidence type="ECO:0000259" key="2">
    <source>
        <dbReference type="SMART" id="SM00245"/>
    </source>
</evidence>
<sequence>MTSQALVRRPRWAAAAMLAALVAPCGLNAQPAQTSQSQPWLEAAPLKRIVDSSGKTEPAARGVWKSRGYGWILAIDETGVTRYQDGVQCYTPPGENGGQSTMDSIEYRFFRMLPGNRAAIFQLLEGDTNVVFDRLDRLPARCTDAPDTSPQAIADEFLNAFAQHYAFFDRRPPGHEERAARLRALISDDMSEAGLWDALAAYMEGLSDSHTKLIGTIDGERRRVQDGQGSTLPMIRASQGGEGAWLGGLIDQAKAKLGDSAHHEGQDRILWGLIDGPDGVRIGYLQVFVMGGFTPGEDFSSDAWAAAEMAELNRVLDEALGAFQDADAVIIDLSNNRGGWDRVAKALPSRFTDSAFTGFTTQARGSGLAPFPNRIAPADGLRFTGPVYLMTSDVTVSGGELATLAFRQLPNVTQVGGTTRGAFSTPLAKPLPNGWLLELSNETFADEAGNVFEESGIAPDVALDIYPADDPVAGHWRAVEQVAAMARRRTPAD</sequence>
<dbReference type="PANTHER" id="PTHR11261:SF3">
    <property type="entry name" value="RETINOL-BINDING PROTEIN 3"/>
    <property type="match status" value="1"/>
</dbReference>
<dbReference type="PANTHER" id="PTHR11261">
    <property type="entry name" value="INTERPHOTORECEPTOR RETINOID-BINDING PROTEIN"/>
    <property type="match status" value="1"/>
</dbReference>
<dbReference type="Proteomes" id="UP000759298">
    <property type="component" value="Unassembled WGS sequence"/>
</dbReference>
<gene>
    <name evidence="3" type="ORF">KYN89_04020</name>
</gene>
<evidence type="ECO:0000313" key="4">
    <source>
        <dbReference type="Proteomes" id="UP000759298"/>
    </source>
</evidence>
<proteinExistence type="predicted"/>
<name>A0ABS7PAX6_9SPHN</name>
<feature type="chain" id="PRO_5047370017" evidence="1">
    <location>
        <begin position="30"/>
        <end position="493"/>
    </location>
</feature>
<protein>
    <submittedName>
        <fullName evidence="3">S41 family peptidase</fullName>
    </submittedName>
</protein>
<comment type="caution">
    <text evidence="3">The sequence shown here is derived from an EMBL/GenBank/DDBJ whole genome shotgun (WGS) entry which is preliminary data.</text>
</comment>
<dbReference type="CDD" id="cd07563">
    <property type="entry name" value="Peptidase_S41_IRBP"/>
    <property type="match status" value="1"/>
</dbReference>
<dbReference type="EMBL" id="JAHWXP010000001">
    <property type="protein sequence ID" value="MBY8336204.1"/>
    <property type="molecule type" value="Genomic_DNA"/>
</dbReference>
<feature type="signal peptide" evidence="1">
    <location>
        <begin position="1"/>
        <end position="29"/>
    </location>
</feature>